<feature type="non-terminal residue" evidence="2">
    <location>
        <position position="1"/>
    </location>
</feature>
<dbReference type="Pfam" id="PF00535">
    <property type="entry name" value="Glycos_transf_2"/>
    <property type="match status" value="1"/>
</dbReference>
<accession>A0A383ER20</accession>
<feature type="domain" description="Glycosyltransferase 2-like" evidence="1">
    <location>
        <begin position="71"/>
        <end position="193"/>
    </location>
</feature>
<dbReference type="Gene3D" id="3.90.550.10">
    <property type="entry name" value="Spore Coat Polysaccharide Biosynthesis Protein SpsA, Chain A"/>
    <property type="match status" value="1"/>
</dbReference>
<dbReference type="InterPro" id="IPR029044">
    <property type="entry name" value="Nucleotide-diphossugar_trans"/>
</dbReference>
<evidence type="ECO:0000259" key="1">
    <source>
        <dbReference type="Pfam" id="PF00535"/>
    </source>
</evidence>
<dbReference type="AlphaFoldDB" id="A0A383ER20"/>
<sequence length="230" mass="25626">TLSNLGFGNTSKGSFRYMEWRAQRFSTDLTLPGSSHGSWIMSATHKTTLEPRIRSGQIPDTKVHDDTIDLSVVIVIWNSREYIEECLDGVYANAGNHDIEVLVIDNASTDGGADLILRCYPDARLTVNDRNRGCSVAFNQGLQASKGRYIQILCPDTIVQPATFDAMIAFLDAHPCTGAVGPRLTYPDGRPQPSCRTFPTITTLVWEFLGLSRLFPRHPVFGRWRMGDFD</sequence>
<dbReference type="EMBL" id="UINC01227581">
    <property type="protein sequence ID" value="SVE58528.1"/>
    <property type="molecule type" value="Genomic_DNA"/>
</dbReference>
<reference evidence="2" key="1">
    <citation type="submission" date="2018-05" db="EMBL/GenBank/DDBJ databases">
        <authorList>
            <person name="Lanie J.A."/>
            <person name="Ng W.-L."/>
            <person name="Kazmierczak K.M."/>
            <person name="Andrzejewski T.M."/>
            <person name="Davidsen T.M."/>
            <person name="Wayne K.J."/>
            <person name="Tettelin H."/>
            <person name="Glass J.I."/>
            <person name="Rusch D."/>
            <person name="Podicherti R."/>
            <person name="Tsui H.-C.T."/>
            <person name="Winkler M.E."/>
        </authorList>
    </citation>
    <scope>NUCLEOTIDE SEQUENCE</scope>
</reference>
<name>A0A383ER20_9ZZZZ</name>
<dbReference type="PANTHER" id="PTHR43179:SF7">
    <property type="entry name" value="RHAMNOSYLTRANSFERASE WBBL"/>
    <property type="match status" value="1"/>
</dbReference>
<dbReference type="InterPro" id="IPR001173">
    <property type="entry name" value="Glyco_trans_2-like"/>
</dbReference>
<evidence type="ECO:0000313" key="2">
    <source>
        <dbReference type="EMBL" id="SVE58528.1"/>
    </source>
</evidence>
<dbReference type="SUPFAM" id="SSF53448">
    <property type="entry name" value="Nucleotide-diphospho-sugar transferases"/>
    <property type="match status" value="1"/>
</dbReference>
<gene>
    <name evidence="2" type="ORF">METZ01_LOCUS511382</name>
</gene>
<organism evidence="2">
    <name type="scientific">marine metagenome</name>
    <dbReference type="NCBI Taxonomy" id="408172"/>
    <lineage>
        <taxon>unclassified sequences</taxon>
        <taxon>metagenomes</taxon>
        <taxon>ecological metagenomes</taxon>
    </lineage>
</organism>
<protein>
    <recommendedName>
        <fullName evidence="1">Glycosyltransferase 2-like domain-containing protein</fullName>
    </recommendedName>
</protein>
<proteinExistence type="predicted"/>
<feature type="non-terminal residue" evidence="2">
    <location>
        <position position="230"/>
    </location>
</feature>
<dbReference type="PANTHER" id="PTHR43179">
    <property type="entry name" value="RHAMNOSYLTRANSFERASE WBBL"/>
    <property type="match status" value="1"/>
</dbReference>